<evidence type="ECO:0000313" key="1">
    <source>
        <dbReference type="EMBL" id="KAE8340136.1"/>
    </source>
</evidence>
<gene>
    <name evidence="1" type="ORF">BDV24DRAFT_134287</name>
</gene>
<dbReference type="EMBL" id="ML737150">
    <property type="protein sequence ID" value="KAE8340136.1"/>
    <property type="molecule type" value="Genomic_DNA"/>
</dbReference>
<name>A0A5N6Y6N2_9EURO</name>
<accession>A0A5N6Y6N2</accession>
<dbReference type="AlphaFoldDB" id="A0A5N6Y6N2"/>
<organism evidence="1">
    <name type="scientific">Aspergillus arachidicola</name>
    <dbReference type="NCBI Taxonomy" id="656916"/>
    <lineage>
        <taxon>Eukaryota</taxon>
        <taxon>Fungi</taxon>
        <taxon>Dikarya</taxon>
        <taxon>Ascomycota</taxon>
        <taxon>Pezizomycotina</taxon>
        <taxon>Eurotiomycetes</taxon>
        <taxon>Eurotiomycetidae</taxon>
        <taxon>Eurotiales</taxon>
        <taxon>Aspergillaceae</taxon>
        <taxon>Aspergillus</taxon>
        <taxon>Aspergillus subgen. Circumdati</taxon>
    </lineage>
</organism>
<reference evidence="1" key="1">
    <citation type="submission" date="2019-04" db="EMBL/GenBank/DDBJ databases">
        <title>Friends and foes A comparative genomics study of 23 Aspergillus species from section Flavi.</title>
        <authorList>
            <consortium name="DOE Joint Genome Institute"/>
            <person name="Kjaerbolling I."/>
            <person name="Vesth T."/>
            <person name="Frisvad J.C."/>
            <person name="Nybo J.L."/>
            <person name="Theobald S."/>
            <person name="Kildgaard S."/>
            <person name="Isbrandt T."/>
            <person name="Kuo A."/>
            <person name="Sato A."/>
            <person name="Lyhne E.K."/>
            <person name="Kogle M.E."/>
            <person name="Wiebenga A."/>
            <person name="Kun R.S."/>
            <person name="Lubbers R.J."/>
            <person name="Makela M.R."/>
            <person name="Barry K."/>
            <person name="Chovatia M."/>
            <person name="Clum A."/>
            <person name="Daum C."/>
            <person name="Haridas S."/>
            <person name="He G."/>
            <person name="LaButti K."/>
            <person name="Lipzen A."/>
            <person name="Mondo S."/>
            <person name="Riley R."/>
            <person name="Salamov A."/>
            <person name="Simmons B.A."/>
            <person name="Magnuson J.K."/>
            <person name="Henrissat B."/>
            <person name="Mortensen U.H."/>
            <person name="Larsen T.O."/>
            <person name="Devries R.P."/>
            <person name="Grigoriev I.V."/>
            <person name="Machida M."/>
            <person name="Baker S.E."/>
            <person name="Andersen M.R."/>
        </authorList>
    </citation>
    <scope>NUCLEOTIDE SEQUENCE</scope>
    <source>
        <strain evidence="1">CBS 117612</strain>
    </source>
</reference>
<proteinExistence type="predicted"/>
<protein>
    <submittedName>
        <fullName evidence="1">Uncharacterized protein</fullName>
    </submittedName>
</protein>
<dbReference type="Proteomes" id="UP000325558">
    <property type="component" value="Unassembled WGS sequence"/>
</dbReference>
<sequence length="153" mass="17112">MYNTNTSGASCILFPDLALPPELSSLSPHISDSLLVYSSMSAELCCTPEDNDLFWVSGSRIQRIASFPWLVEMLWSISPEIITPIAICLTSRGFSLNKASSTLVYPCIVREHATIVELRCGPSIPAFCGWCQNYEDNYARRQLKASRCPWKEI</sequence>